<accession>A0A5B8I4J8</accession>
<gene>
    <name evidence="1" type="ORF">Dpoa569_0001296</name>
</gene>
<protein>
    <submittedName>
        <fullName evidence="1">Flagellar FlbD family protein</fullName>
    </submittedName>
</protein>
<organism evidence="1 2">
    <name type="scientific">Dickeya poaceiphila</name>
    <dbReference type="NCBI Taxonomy" id="568768"/>
    <lineage>
        <taxon>Bacteria</taxon>
        <taxon>Pseudomonadati</taxon>
        <taxon>Pseudomonadota</taxon>
        <taxon>Gammaproteobacteria</taxon>
        <taxon>Enterobacterales</taxon>
        <taxon>Pectobacteriaceae</taxon>
        <taxon>Dickeya</taxon>
    </lineage>
</organism>
<dbReference type="OrthoDB" id="9960206at2"/>
<sequence length="161" mass="18506">MNVIKLSQVHLIQSAGIDGQERIEYEPIYIQPSHIESFFSAGRTVLRMTSGDRIEVKETPEYIISHMHVTLGDSMQNEREMLDAIMAEQRSRKSLWTPKVNIKPALKQTHRQAIAQAKIESLNSALAIVRDKLRLEKSERMRIGMLSAISEIERIRDEVRP</sequence>
<proteinExistence type="predicted"/>
<keyword evidence="1" id="KW-0966">Cell projection</keyword>
<dbReference type="Proteomes" id="UP000320591">
    <property type="component" value="Chromosome"/>
</dbReference>
<dbReference type="STRING" id="568768.GCA_000406125_02561"/>
<name>A0A5B8I4J8_9GAMM</name>
<keyword evidence="2" id="KW-1185">Reference proteome</keyword>
<dbReference type="EMBL" id="CP042220">
    <property type="protein sequence ID" value="QDX29521.1"/>
    <property type="molecule type" value="Genomic_DNA"/>
</dbReference>
<keyword evidence="1" id="KW-0282">Flagellum</keyword>
<reference evidence="1 2" key="1">
    <citation type="journal article" date="2019" name="Environ. Microbiol.">
        <title>The phytopathogenic nature of Dickeya aquatica 174/2 and the dynamic early evolution of Dickeya pathogenicity.</title>
        <authorList>
            <person name="Duprey A."/>
            <person name="Taib N."/>
            <person name="Leonard S."/>
            <person name="Garin T."/>
            <person name="Flandrois J.P."/>
            <person name="Nasser W."/>
            <person name="Brochier-Armanet C."/>
            <person name="Reverchon S."/>
        </authorList>
    </citation>
    <scope>NUCLEOTIDE SEQUENCE [LARGE SCALE GENOMIC DNA]</scope>
    <source>
        <strain evidence="1 2">NCPPB 569</strain>
    </source>
</reference>
<dbReference type="KEGG" id="dic:Dpoa569_0001296"/>
<evidence type="ECO:0000313" key="2">
    <source>
        <dbReference type="Proteomes" id="UP000320591"/>
    </source>
</evidence>
<dbReference type="AlphaFoldDB" id="A0A5B8I4J8"/>
<dbReference type="RefSeq" id="WP_050569472.1">
    <property type="nucleotide sequence ID" value="NZ_CM001975.1"/>
</dbReference>
<keyword evidence="1" id="KW-0969">Cilium</keyword>
<evidence type="ECO:0000313" key="1">
    <source>
        <dbReference type="EMBL" id="QDX29521.1"/>
    </source>
</evidence>